<dbReference type="PANTHER" id="PTHR46696">
    <property type="entry name" value="P450, PUTATIVE (EUROFUNG)-RELATED"/>
    <property type="match status" value="1"/>
</dbReference>
<keyword evidence="3 7" id="KW-0479">Metal-binding</keyword>
<dbReference type="Proteomes" id="UP000233249">
    <property type="component" value="Unassembled WGS sequence"/>
</dbReference>
<comment type="similarity">
    <text evidence="1 7">Belongs to the cytochrome P450 family.</text>
</comment>
<dbReference type="PRINTS" id="PR00385">
    <property type="entry name" value="P450"/>
</dbReference>
<reference evidence="8 9" key="1">
    <citation type="submission" date="2017-12" db="EMBL/GenBank/DDBJ databases">
        <title>Corynebacterium mastitidis 16-1433 Genome.</title>
        <authorList>
            <person name="Gulvik C.A."/>
        </authorList>
    </citation>
    <scope>NUCLEOTIDE SEQUENCE [LARGE SCALE GENOMIC DNA]</scope>
    <source>
        <strain evidence="8 9">16-1433</strain>
    </source>
</reference>
<dbReference type="SUPFAM" id="SSF48264">
    <property type="entry name" value="Cytochrome P450"/>
    <property type="match status" value="1"/>
</dbReference>
<evidence type="ECO:0000256" key="1">
    <source>
        <dbReference type="ARBA" id="ARBA00010617"/>
    </source>
</evidence>
<organism evidence="8 9">
    <name type="scientific">Corynebacterium mastitidis</name>
    <dbReference type="NCBI Taxonomy" id="161890"/>
    <lineage>
        <taxon>Bacteria</taxon>
        <taxon>Bacillati</taxon>
        <taxon>Actinomycetota</taxon>
        <taxon>Actinomycetes</taxon>
        <taxon>Mycobacteriales</taxon>
        <taxon>Corynebacteriaceae</taxon>
        <taxon>Corynebacterium</taxon>
    </lineage>
</organism>
<dbReference type="InterPro" id="IPR017972">
    <property type="entry name" value="Cyt_P450_CS"/>
</dbReference>
<evidence type="ECO:0000256" key="7">
    <source>
        <dbReference type="RuleBase" id="RU000461"/>
    </source>
</evidence>
<evidence type="ECO:0000256" key="6">
    <source>
        <dbReference type="ARBA" id="ARBA00023033"/>
    </source>
</evidence>
<dbReference type="GO" id="GO:0016705">
    <property type="term" value="F:oxidoreductase activity, acting on paired donors, with incorporation or reduction of molecular oxygen"/>
    <property type="evidence" value="ECO:0007669"/>
    <property type="project" value="InterPro"/>
</dbReference>
<evidence type="ECO:0000256" key="2">
    <source>
        <dbReference type="ARBA" id="ARBA00022617"/>
    </source>
</evidence>
<dbReference type="AlphaFoldDB" id="A0A2N0X774"/>
<sequence>MFDPHPPTLLSESALDNPYPIYQRMRETGPVYHDEIAGAWCILSYDLIRRILHDSDNFSSKHLDDRAEPALGARVLAQMHGPEHDTKKAIVMRGIATIAMDGYYLPTIEHIVHDLWERAERKNNLDLVHELSSPFSSDVTCKLLGIEPQWKSLILPWNRSVVEFITLLNQTPNERSQRLADAGYFRAFILRMIEARRRSPKHDFISYLALSGSDSGLADDEIVALALNIFLAASEPLDKTLSYLIYEVLRSPELEKSILNDETIIGAALAETLRLHPPVHIIPRIAMGKQNIAGKNIPDGGTVYCLIGAAHRDPEHFINPNEFILSRKENPQRKAFSPSAQHLAFGSGLHFCIGSMLAKRQIEAAFRASLPYMSRWRLTNSPLIEHGLYTRGPSHLFLERRH</sequence>
<gene>
    <name evidence="8" type="ORF">CXB45_06580</name>
</gene>
<name>A0A2N0X774_9CORY</name>
<evidence type="ECO:0000313" key="8">
    <source>
        <dbReference type="EMBL" id="PKF68555.1"/>
    </source>
</evidence>
<dbReference type="Gene3D" id="1.10.630.10">
    <property type="entry name" value="Cytochrome P450"/>
    <property type="match status" value="1"/>
</dbReference>
<keyword evidence="5 7" id="KW-0408">Iron</keyword>
<comment type="caution">
    <text evidence="8">The sequence shown here is derived from an EMBL/GenBank/DDBJ whole genome shotgun (WGS) entry which is preliminary data.</text>
</comment>
<dbReference type="EMBL" id="PJAF01000016">
    <property type="protein sequence ID" value="PKF68555.1"/>
    <property type="molecule type" value="Genomic_DNA"/>
</dbReference>
<dbReference type="Pfam" id="PF00067">
    <property type="entry name" value="p450"/>
    <property type="match status" value="1"/>
</dbReference>
<dbReference type="GO" id="GO:0005506">
    <property type="term" value="F:iron ion binding"/>
    <property type="evidence" value="ECO:0007669"/>
    <property type="project" value="InterPro"/>
</dbReference>
<dbReference type="PROSITE" id="PS00086">
    <property type="entry name" value="CYTOCHROME_P450"/>
    <property type="match status" value="1"/>
</dbReference>
<dbReference type="PRINTS" id="PR00359">
    <property type="entry name" value="BP450"/>
</dbReference>
<dbReference type="InterPro" id="IPR002397">
    <property type="entry name" value="Cyt_P450_B"/>
</dbReference>
<dbReference type="PANTHER" id="PTHR46696:SF3">
    <property type="entry name" value="PULCHERRIMINIC ACID SYNTHASE"/>
    <property type="match status" value="1"/>
</dbReference>
<dbReference type="RefSeq" id="WP_101173740.1">
    <property type="nucleotide sequence ID" value="NZ_JAKRKB010000014.1"/>
</dbReference>
<keyword evidence="4 7" id="KW-0560">Oxidoreductase</keyword>
<keyword evidence="2 7" id="KW-0349">Heme</keyword>
<evidence type="ECO:0000256" key="3">
    <source>
        <dbReference type="ARBA" id="ARBA00022723"/>
    </source>
</evidence>
<accession>A0A2N0X774</accession>
<dbReference type="OrthoDB" id="502624at2"/>
<evidence type="ECO:0000313" key="9">
    <source>
        <dbReference type="Proteomes" id="UP000233249"/>
    </source>
</evidence>
<dbReference type="GO" id="GO:0004497">
    <property type="term" value="F:monooxygenase activity"/>
    <property type="evidence" value="ECO:0007669"/>
    <property type="project" value="UniProtKB-KW"/>
</dbReference>
<dbReference type="InterPro" id="IPR001128">
    <property type="entry name" value="Cyt_P450"/>
</dbReference>
<evidence type="ECO:0000256" key="4">
    <source>
        <dbReference type="ARBA" id="ARBA00023002"/>
    </source>
</evidence>
<proteinExistence type="inferred from homology"/>
<dbReference type="GO" id="GO:0020037">
    <property type="term" value="F:heme binding"/>
    <property type="evidence" value="ECO:0007669"/>
    <property type="project" value="InterPro"/>
</dbReference>
<protein>
    <submittedName>
        <fullName evidence="8">Cytochrome P450, cyclodipeptide synthase-associated</fullName>
    </submittedName>
</protein>
<evidence type="ECO:0000256" key="5">
    <source>
        <dbReference type="ARBA" id="ARBA00023004"/>
    </source>
</evidence>
<dbReference type="InterPro" id="IPR036396">
    <property type="entry name" value="Cyt_P450_sf"/>
</dbReference>
<keyword evidence="6 7" id="KW-0503">Monooxygenase</keyword>